<feature type="non-terminal residue" evidence="1">
    <location>
        <position position="1"/>
    </location>
</feature>
<dbReference type="AlphaFoldDB" id="A0A0C2T063"/>
<name>A0A0C2T063_AMAMK</name>
<sequence length="75" mass="8334">SHPIVCTLPPTCTHRPTPLANTKELESHYATYHAHVCEQNGCGCVFPEAILLELHFTECHDPLAAVKKERGEKIV</sequence>
<proteinExistence type="predicted"/>
<evidence type="ECO:0000313" key="1">
    <source>
        <dbReference type="EMBL" id="KIL69190.1"/>
    </source>
</evidence>
<dbReference type="Proteomes" id="UP000054549">
    <property type="component" value="Unassembled WGS sequence"/>
</dbReference>
<evidence type="ECO:0000313" key="2">
    <source>
        <dbReference type="Proteomes" id="UP000054549"/>
    </source>
</evidence>
<accession>A0A0C2T063</accession>
<keyword evidence="2" id="KW-1185">Reference proteome</keyword>
<feature type="non-terminal residue" evidence="1">
    <location>
        <position position="75"/>
    </location>
</feature>
<gene>
    <name evidence="1" type="ORF">M378DRAFT_44022</name>
</gene>
<dbReference type="InParanoid" id="A0A0C2T063"/>
<dbReference type="HOGENOM" id="CLU_2628548_0_0_1"/>
<dbReference type="EMBL" id="KN818226">
    <property type="protein sequence ID" value="KIL69190.1"/>
    <property type="molecule type" value="Genomic_DNA"/>
</dbReference>
<evidence type="ECO:0008006" key="3">
    <source>
        <dbReference type="Google" id="ProtNLM"/>
    </source>
</evidence>
<protein>
    <recommendedName>
        <fullName evidence="3">C2H2-type domain-containing protein</fullName>
    </recommendedName>
</protein>
<organism evidence="1 2">
    <name type="scientific">Amanita muscaria (strain Koide BX008)</name>
    <dbReference type="NCBI Taxonomy" id="946122"/>
    <lineage>
        <taxon>Eukaryota</taxon>
        <taxon>Fungi</taxon>
        <taxon>Dikarya</taxon>
        <taxon>Basidiomycota</taxon>
        <taxon>Agaricomycotina</taxon>
        <taxon>Agaricomycetes</taxon>
        <taxon>Agaricomycetidae</taxon>
        <taxon>Agaricales</taxon>
        <taxon>Pluteineae</taxon>
        <taxon>Amanitaceae</taxon>
        <taxon>Amanita</taxon>
    </lineage>
</organism>
<reference evidence="1 2" key="1">
    <citation type="submission" date="2014-04" db="EMBL/GenBank/DDBJ databases">
        <title>Evolutionary Origins and Diversification of the Mycorrhizal Mutualists.</title>
        <authorList>
            <consortium name="DOE Joint Genome Institute"/>
            <consortium name="Mycorrhizal Genomics Consortium"/>
            <person name="Kohler A."/>
            <person name="Kuo A."/>
            <person name="Nagy L.G."/>
            <person name="Floudas D."/>
            <person name="Copeland A."/>
            <person name="Barry K.W."/>
            <person name="Cichocki N."/>
            <person name="Veneault-Fourrey C."/>
            <person name="LaButti K."/>
            <person name="Lindquist E.A."/>
            <person name="Lipzen A."/>
            <person name="Lundell T."/>
            <person name="Morin E."/>
            <person name="Murat C."/>
            <person name="Riley R."/>
            <person name="Ohm R."/>
            <person name="Sun H."/>
            <person name="Tunlid A."/>
            <person name="Henrissat B."/>
            <person name="Grigoriev I.V."/>
            <person name="Hibbett D.S."/>
            <person name="Martin F."/>
        </authorList>
    </citation>
    <scope>NUCLEOTIDE SEQUENCE [LARGE SCALE GENOMIC DNA]</scope>
    <source>
        <strain evidence="1 2">Koide BX008</strain>
    </source>
</reference>
<dbReference type="STRING" id="946122.A0A0C2T063"/>
<dbReference type="OrthoDB" id="18440at2759"/>